<evidence type="ECO:0000313" key="3">
    <source>
        <dbReference type="EMBL" id="KAJ6234916.1"/>
    </source>
</evidence>
<evidence type="ECO:0000256" key="1">
    <source>
        <dbReference type="SAM" id="Coils"/>
    </source>
</evidence>
<feature type="region of interest" description="Disordered" evidence="2">
    <location>
        <begin position="165"/>
        <end position="184"/>
    </location>
</feature>
<accession>A0ABQ8XQV1</accession>
<feature type="region of interest" description="Disordered" evidence="2">
    <location>
        <begin position="277"/>
        <end position="296"/>
    </location>
</feature>
<gene>
    <name evidence="3" type="ORF">M0813_28893</name>
</gene>
<keyword evidence="4" id="KW-1185">Reference proteome</keyword>
<feature type="compositionally biased region" description="Low complexity" evidence="2">
    <location>
        <begin position="194"/>
        <end position="206"/>
    </location>
</feature>
<keyword evidence="1" id="KW-0175">Coiled coil</keyword>
<evidence type="ECO:0000256" key="2">
    <source>
        <dbReference type="SAM" id="MobiDB-lite"/>
    </source>
</evidence>
<feature type="region of interest" description="Disordered" evidence="2">
    <location>
        <begin position="194"/>
        <end position="254"/>
    </location>
</feature>
<dbReference type="EMBL" id="JAOAOG010000266">
    <property type="protein sequence ID" value="KAJ6234916.1"/>
    <property type="molecule type" value="Genomic_DNA"/>
</dbReference>
<protein>
    <submittedName>
        <fullName evidence="3">Uncharacterized protein</fullName>
    </submittedName>
</protein>
<name>A0ABQ8XQV1_9EUKA</name>
<proteinExistence type="predicted"/>
<organism evidence="3 4">
    <name type="scientific">Anaeramoeba flamelloides</name>
    <dbReference type="NCBI Taxonomy" id="1746091"/>
    <lineage>
        <taxon>Eukaryota</taxon>
        <taxon>Metamonada</taxon>
        <taxon>Anaeramoebidae</taxon>
        <taxon>Anaeramoeba</taxon>
    </lineage>
</organism>
<comment type="caution">
    <text evidence="3">The sequence shown here is derived from an EMBL/GenBank/DDBJ whole genome shotgun (WGS) entry which is preliminary data.</text>
</comment>
<feature type="coiled-coil region" evidence="1">
    <location>
        <begin position="86"/>
        <end position="127"/>
    </location>
</feature>
<evidence type="ECO:0000313" key="4">
    <source>
        <dbReference type="Proteomes" id="UP001150062"/>
    </source>
</evidence>
<feature type="compositionally biased region" description="Polar residues" evidence="2">
    <location>
        <begin position="231"/>
        <end position="254"/>
    </location>
</feature>
<reference evidence="3" key="1">
    <citation type="submission" date="2022-08" db="EMBL/GenBank/DDBJ databases">
        <title>Novel sulfate-reducing endosymbionts in the free-living metamonad Anaeramoeba.</title>
        <authorList>
            <person name="Jerlstrom-Hultqvist J."/>
            <person name="Cepicka I."/>
            <person name="Gallot-Lavallee L."/>
            <person name="Salas-Leiva D."/>
            <person name="Curtis B.A."/>
            <person name="Zahonova K."/>
            <person name="Pipaliya S."/>
            <person name="Dacks J."/>
            <person name="Roger A.J."/>
        </authorList>
    </citation>
    <scope>NUCLEOTIDE SEQUENCE</scope>
    <source>
        <strain evidence="3">Schooner1</strain>
    </source>
</reference>
<sequence length="296" mass="35357">MSQRDQNQSLTNSDLLRMEQFSSMLLGYSDQPTIKDFFSERNYNENSISQIDQNRSFSPTNIRQSLTSSQFDDELFSFKEENEISYQDYQFENMELKRDIETLQYQVDQLVIEINKETQLRKQINEELVRIKKCVNLSQQQLHRQQQQQQFLSSKYQNNYYLKKKKNQTQNHFRSRNTNNSSKSLFLEKNQNYRLQSNQNISNNNSPKKKKKRRYSDQSFLYKKSHENENSESIKQTTTYEKTNNSKKSTLLSIPSTQKDPITLEYSTKQTVMSHIFKQPINPMKKKNYPSGEETK</sequence>
<dbReference type="Proteomes" id="UP001150062">
    <property type="component" value="Unassembled WGS sequence"/>
</dbReference>